<keyword evidence="2" id="KW-1185">Reference proteome</keyword>
<gene>
    <name evidence="1" type="ORF">ABIA69_001697</name>
</gene>
<protein>
    <submittedName>
        <fullName evidence="1">Uncharacterized protein</fullName>
    </submittedName>
</protein>
<sequence length="100" mass="11130">MTETSVKIKFEGVASNLISNKTLYDIMYKQMLEIGMLTYTTEAKNMLKLFIKMFSPEVQATALAGLSKKDATQLKDKVIADSIPNILLEFIMGGSTDVQM</sequence>
<name>A0ABV2PIQ3_9BACI</name>
<dbReference type="EMBL" id="JBEPSB010000005">
    <property type="protein sequence ID" value="MET4560553.1"/>
    <property type="molecule type" value="Genomic_DNA"/>
</dbReference>
<accession>A0ABV2PIQ3</accession>
<evidence type="ECO:0000313" key="2">
    <source>
        <dbReference type="Proteomes" id="UP001549363"/>
    </source>
</evidence>
<evidence type="ECO:0000313" key="1">
    <source>
        <dbReference type="EMBL" id="MET4560553.1"/>
    </source>
</evidence>
<organism evidence="1 2">
    <name type="scientific">Lysinibacillus parviboronicapiens</name>
    <dbReference type="NCBI Taxonomy" id="436516"/>
    <lineage>
        <taxon>Bacteria</taxon>
        <taxon>Bacillati</taxon>
        <taxon>Bacillota</taxon>
        <taxon>Bacilli</taxon>
        <taxon>Bacillales</taxon>
        <taxon>Bacillaceae</taxon>
        <taxon>Lysinibacillus</taxon>
    </lineage>
</organism>
<reference evidence="1 2" key="1">
    <citation type="submission" date="2024-06" db="EMBL/GenBank/DDBJ databases">
        <title>Sorghum-associated microbial communities from plants grown in Nebraska, USA.</title>
        <authorList>
            <person name="Schachtman D."/>
        </authorList>
    </citation>
    <scope>NUCLEOTIDE SEQUENCE [LARGE SCALE GENOMIC DNA]</scope>
    <source>
        <strain evidence="1 2">736</strain>
    </source>
</reference>
<dbReference type="Proteomes" id="UP001549363">
    <property type="component" value="Unassembled WGS sequence"/>
</dbReference>
<dbReference type="RefSeq" id="WP_354471506.1">
    <property type="nucleotide sequence ID" value="NZ_JBEPSB010000005.1"/>
</dbReference>
<proteinExistence type="predicted"/>
<comment type="caution">
    <text evidence="1">The sequence shown here is derived from an EMBL/GenBank/DDBJ whole genome shotgun (WGS) entry which is preliminary data.</text>
</comment>